<protein>
    <recommendedName>
        <fullName evidence="2">Beta-lactamase-related domain-containing protein</fullName>
    </recommendedName>
</protein>
<dbReference type="EMBL" id="BMXR01000002">
    <property type="protein sequence ID" value="GGX43048.1"/>
    <property type="molecule type" value="Genomic_DNA"/>
</dbReference>
<dbReference type="InterPro" id="IPR012338">
    <property type="entry name" value="Beta-lactam/transpept-like"/>
</dbReference>
<dbReference type="Proteomes" id="UP000626148">
    <property type="component" value="Unassembled WGS sequence"/>
</dbReference>
<dbReference type="InterPro" id="IPR050789">
    <property type="entry name" value="Diverse_Enzym_Activities"/>
</dbReference>
<dbReference type="SUPFAM" id="SSF56601">
    <property type="entry name" value="beta-lactamase/transpeptidase-like"/>
    <property type="match status" value="1"/>
</dbReference>
<feature type="domain" description="Beta-lactamase-related" evidence="2">
    <location>
        <begin position="38"/>
        <end position="330"/>
    </location>
</feature>
<reference evidence="3" key="1">
    <citation type="journal article" date="2014" name="Int. J. Syst. Evol. Microbiol.">
        <title>Complete genome sequence of Corynebacterium casei LMG S-19264T (=DSM 44701T), isolated from a smear-ripened cheese.</title>
        <authorList>
            <consortium name="US DOE Joint Genome Institute (JGI-PGF)"/>
            <person name="Walter F."/>
            <person name="Albersmeier A."/>
            <person name="Kalinowski J."/>
            <person name="Ruckert C."/>
        </authorList>
    </citation>
    <scope>NUCLEOTIDE SEQUENCE</scope>
    <source>
        <strain evidence="3">KCTC 22169</strain>
    </source>
</reference>
<dbReference type="Pfam" id="PF00144">
    <property type="entry name" value="Beta-lactamase"/>
    <property type="match status" value="1"/>
</dbReference>
<keyword evidence="4" id="KW-1185">Reference proteome</keyword>
<feature type="chain" id="PRO_5036932026" description="Beta-lactamase-related domain-containing protein" evidence="1">
    <location>
        <begin position="24"/>
        <end position="473"/>
    </location>
</feature>
<dbReference type="PANTHER" id="PTHR43283">
    <property type="entry name" value="BETA-LACTAMASE-RELATED"/>
    <property type="match status" value="1"/>
</dbReference>
<dbReference type="Gene3D" id="3.40.710.10">
    <property type="entry name" value="DD-peptidase/beta-lactamase superfamily"/>
    <property type="match status" value="1"/>
</dbReference>
<comment type="caution">
    <text evidence="3">The sequence shown here is derived from an EMBL/GenBank/DDBJ whole genome shotgun (WGS) entry which is preliminary data.</text>
</comment>
<gene>
    <name evidence="3" type="ORF">GCM10007392_07170</name>
</gene>
<keyword evidence="1" id="KW-0732">Signal</keyword>
<evidence type="ECO:0000256" key="1">
    <source>
        <dbReference type="SAM" id="SignalP"/>
    </source>
</evidence>
<reference evidence="3" key="2">
    <citation type="submission" date="2020-09" db="EMBL/GenBank/DDBJ databases">
        <authorList>
            <person name="Sun Q."/>
            <person name="Kim S."/>
        </authorList>
    </citation>
    <scope>NUCLEOTIDE SEQUENCE</scope>
    <source>
        <strain evidence="3">KCTC 22169</strain>
    </source>
</reference>
<evidence type="ECO:0000313" key="4">
    <source>
        <dbReference type="Proteomes" id="UP000626148"/>
    </source>
</evidence>
<evidence type="ECO:0000313" key="3">
    <source>
        <dbReference type="EMBL" id="GGX43048.1"/>
    </source>
</evidence>
<dbReference type="RefSeq" id="WP_189607129.1">
    <property type="nucleotide sequence ID" value="NZ_BMXR01000002.1"/>
</dbReference>
<accession>A0A918K2E3</accession>
<name>A0A918K2E3_9GAMM</name>
<dbReference type="PANTHER" id="PTHR43283:SF18">
    <property type="match status" value="1"/>
</dbReference>
<feature type="signal peptide" evidence="1">
    <location>
        <begin position="1"/>
        <end position="23"/>
    </location>
</feature>
<dbReference type="InterPro" id="IPR001466">
    <property type="entry name" value="Beta-lactam-related"/>
</dbReference>
<evidence type="ECO:0000259" key="2">
    <source>
        <dbReference type="Pfam" id="PF00144"/>
    </source>
</evidence>
<organism evidence="3 4">
    <name type="scientific">Saccharospirillum salsuginis</name>
    <dbReference type="NCBI Taxonomy" id="418750"/>
    <lineage>
        <taxon>Bacteria</taxon>
        <taxon>Pseudomonadati</taxon>
        <taxon>Pseudomonadota</taxon>
        <taxon>Gammaproteobacteria</taxon>
        <taxon>Oceanospirillales</taxon>
        <taxon>Saccharospirillaceae</taxon>
        <taxon>Saccharospirillum</taxon>
    </lineage>
</organism>
<proteinExistence type="predicted"/>
<sequence length="473" mass="52570">MDRFPSRPARALTLTLAILSALAGTTHATQPGTPPDPIRRVVTDTMNLYDVPGLALARIAAGNVVWIGTFGRADANRPVTRQTLFNVASLTKPMFAVMVMHLIQDGRTTLDEPLANGWVDPDIQDDPRHRQLTARLSLSHQTGLPNWRGNNPLFFMFDPGTRHEYSGEGFEYLRRALERRTGQSMDALMSQYVTGPLNLNHTHYGWHRRLEPRIATGYDESASPLDVGYLEHRSTNAAANTFTTIGDYADFAAWVAGGAGLSDAGFREMTSLQSQHDDPWEFFGLGWRLLLLDDRTVLEHDGRESGVRTQVFIDPESGDGLVILTNSSNGELVVRPLLEATWPKSDDILHQRDTDTWHYLQSLPGSMHWNMVNFIAGSPSFTLKLLHAAQVGLIEPSGLSDSELARARAAIDDFVVRMHRGELSQADVMNQLMILGSGEGKDFRLDDHWTSSDSKVWINRLLDVSAEFTQPGS</sequence>
<dbReference type="AlphaFoldDB" id="A0A918K2E3"/>